<dbReference type="Proteomes" id="UP000593571">
    <property type="component" value="Unassembled WGS sequence"/>
</dbReference>
<feature type="compositionally biased region" description="Polar residues" evidence="1">
    <location>
        <begin position="87"/>
        <end position="99"/>
    </location>
</feature>
<dbReference type="EMBL" id="JACASE010000006">
    <property type="protein sequence ID" value="KAF6456945.1"/>
    <property type="molecule type" value="Genomic_DNA"/>
</dbReference>
<accession>A0A7J8GBB0</accession>
<feature type="region of interest" description="Disordered" evidence="1">
    <location>
        <begin position="56"/>
        <end position="100"/>
    </location>
</feature>
<feature type="compositionally biased region" description="Polar residues" evidence="1">
    <location>
        <begin position="58"/>
        <end position="79"/>
    </location>
</feature>
<comment type="caution">
    <text evidence="2">The sequence shown here is derived from an EMBL/GenBank/DDBJ whole genome shotgun (WGS) entry which is preliminary data.</text>
</comment>
<evidence type="ECO:0000256" key="1">
    <source>
        <dbReference type="SAM" id="MobiDB-lite"/>
    </source>
</evidence>
<organism evidence="2 3">
    <name type="scientific">Rousettus aegyptiacus</name>
    <name type="common">Egyptian fruit bat</name>
    <name type="synonym">Pteropus aegyptiacus</name>
    <dbReference type="NCBI Taxonomy" id="9407"/>
    <lineage>
        <taxon>Eukaryota</taxon>
        <taxon>Metazoa</taxon>
        <taxon>Chordata</taxon>
        <taxon>Craniata</taxon>
        <taxon>Vertebrata</taxon>
        <taxon>Euteleostomi</taxon>
        <taxon>Mammalia</taxon>
        <taxon>Eutheria</taxon>
        <taxon>Laurasiatheria</taxon>
        <taxon>Chiroptera</taxon>
        <taxon>Yinpterochiroptera</taxon>
        <taxon>Pteropodoidea</taxon>
        <taxon>Pteropodidae</taxon>
        <taxon>Rousettinae</taxon>
        <taxon>Rousettus</taxon>
    </lineage>
</organism>
<protein>
    <submittedName>
        <fullName evidence="2">Uncharacterized protein</fullName>
    </submittedName>
</protein>
<reference evidence="2 3" key="1">
    <citation type="journal article" date="2020" name="Nature">
        <title>Six reference-quality genomes reveal evolution of bat adaptations.</title>
        <authorList>
            <person name="Jebb D."/>
            <person name="Huang Z."/>
            <person name="Pippel M."/>
            <person name="Hughes G.M."/>
            <person name="Lavrichenko K."/>
            <person name="Devanna P."/>
            <person name="Winkler S."/>
            <person name="Jermiin L.S."/>
            <person name="Skirmuntt E.C."/>
            <person name="Katzourakis A."/>
            <person name="Burkitt-Gray L."/>
            <person name="Ray D.A."/>
            <person name="Sullivan K.A.M."/>
            <person name="Roscito J.G."/>
            <person name="Kirilenko B.M."/>
            <person name="Davalos L.M."/>
            <person name="Corthals A.P."/>
            <person name="Power M.L."/>
            <person name="Jones G."/>
            <person name="Ransome R.D."/>
            <person name="Dechmann D.K.N."/>
            <person name="Locatelli A.G."/>
            <person name="Puechmaille S.J."/>
            <person name="Fedrigo O."/>
            <person name="Jarvis E.D."/>
            <person name="Hiller M."/>
            <person name="Vernes S.C."/>
            <person name="Myers E.W."/>
            <person name="Teeling E.C."/>
        </authorList>
    </citation>
    <scope>NUCLEOTIDE SEQUENCE [LARGE SCALE GENOMIC DNA]</scope>
    <source>
        <strain evidence="2">MRouAeg1</strain>
        <tissue evidence="2">Muscle</tissue>
    </source>
</reference>
<keyword evidence="3" id="KW-1185">Reference proteome</keyword>
<sequence>MSSRISRSTFYLKFRFVSDLGPRDLVQLPPCLAWGGSRGRQAWGLAARLPVLPLAGAQSDSGQSPTVASQVASGTQKDLSSQRRKTSASSDPQHASSRSVRGGSCFTVGFLRCPPAPSPRPCCMFAHPVGKQAVPPAPARMPVHGLAIKQACHGSCLRSFREGGRSPAQCPLLHHPRVGIPVSLRSESFDFSGVCSSFDHLCSVICL</sequence>
<name>A0A7J8GBB0_ROUAE</name>
<dbReference type="AlphaFoldDB" id="A0A7J8GBB0"/>
<evidence type="ECO:0000313" key="2">
    <source>
        <dbReference type="EMBL" id="KAF6456945.1"/>
    </source>
</evidence>
<evidence type="ECO:0000313" key="3">
    <source>
        <dbReference type="Proteomes" id="UP000593571"/>
    </source>
</evidence>
<proteinExistence type="predicted"/>
<gene>
    <name evidence="2" type="ORF">HJG63_011574</name>
</gene>